<proteinExistence type="predicted"/>
<dbReference type="SMART" id="SM00065">
    <property type="entry name" value="GAF"/>
    <property type="match status" value="1"/>
</dbReference>
<dbReference type="InterPro" id="IPR013656">
    <property type="entry name" value="PAS_4"/>
</dbReference>
<dbReference type="PROSITE" id="PS50112">
    <property type="entry name" value="PAS"/>
    <property type="match status" value="1"/>
</dbReference>
<dbReference type="InterPro" id="IPR029016">
    <property type="entry name" value="GAF-like_dom_sf"/>
</dbReference>
<protein>
    <recommendedName>
        <fullName evidence="3">PAS domain-containing protein</fullName>
    </recommendedName>
</protein>
<keyword evidence="1" id="KW-0378">Hydrolase</keyword>
<dbReference type="Pfam" id="PF08448">
    <property type="entry name" value="PAS_4"/>
    <property type="match status" value="1"/>
</dbReference>
<feature type="domain" description="PAS" evidence="3">
    <location>
        <begin position="3"/>
        <end position="56"/>
    </location>
</feature>
<gene>
    <name evidence="4" type="ORF">CAE01nite_18730</name>
</gene>
<dbReference type="CDD" id="cd00130">
    <property type="entry name" value="PAS"/>
    <property type="match status" value="1"/>
</dbReference>
<comment type="caution">
    <text evidence="4">The sequence shown here is derived from an EMBL/GenBank/DDBJ whole genome shotgun (WGS) entry which is preliminary data.</text>
</comment>
<reference evidence="4 5" key="1">
    <citation type="submission" date="2019-07" db="EMBL/GenBank/DDBJ databases">
        <title>Whole genome shotgun sequence of Cellulomonas aerilata NBRC 106308.</title>
        <authorList>
            <person name="Hosoyama A."/>
            <person name="Uohara A."/>
            <person name="Ohji S."/>
            <person name="Ichikawa N."/>
        </authorList>
    </citation>
    <scope>NUCLEOTIDE SEQUENCE [LARGE SCALE GENOMIC DNA]</scope>
    <source>
        <strain evidence="4 5">NBRC 106308</strain>
    </source>
</reference>
<dbReference type="SUPFAM" id="SSF55781">
    <property type="entry name" value="GAF domain-like"/>
    <property type="match status" value="1"/>
</dbReference>
<dbReference type="InterPro" id="IPR003018">
    <property type="entry name" value="GAF"/>
</dbReference>
<evidence type="ECO:0000313" key="4">
    <source>
        <dbReference type="EMBL" id="GEO34148.1"/>
    </source>
</evidence>
<dbReference type="InterPro" id="IPR000014">
    <property type="entry name" value="PAS"/>
</dbReference>
<sequence>MLDPAVYRRALTTLPSPVLLLGEDLTIEDSSESYLELVGRAREQLIGRHLFDAFPPPRGGPHPLDASIRTVLATGRTHGIPLLPYALAPGSGSGEAVQRFWSVVNAPIHDDEGRLVGILTAVEDVSQTVHHQARSELAQAMAEDLRRRTETLSHDVQQYSSALGAARAEEVRSTLRLAALAEVALQLAAAESMEELTDAVIGQGLAVFGADGGAVAVPTGPDTLRLHLTESLGEPARRVYQEIPLSGSLPAAVAIRTARPVLLGNRQAGVAFSAQMAQVYETAGKQAWASFPLAVGGTVLGSLTASWDAEQDFATGDVELLRAFAAQCALALQRLMHRQQEREATRTATQLAHLLQMTLLTPPIQPDHLQIAVRYQPAVRGATVGGDWYDCFTVRDGSTLLALGDVTGHDLQAVVDMAQLRNILRGVAHAAIQPPAAVLTSLDDAMRDLGIATYATAIVAKVEQTAAEAAAGLRTLRWSSAGHLPPLLLRADGRAHLLQRPSDPLLGLDTGVVRNDHTATLHPGDTVIFYTDGLIERRHSLLTASLEQLPGVVSSIAAHSADLDDLCDAILGRLGASTDDDIAILALRAHPEDAPRPLEAGPNVAAGDLSDRRTAPRRATTSAERPGTAAGHHARTTGPAVRT</sequence>
<dbReference type="AlphaFoldDB" id="A0A512DCD9"/>
<dbReference type="Gene3D" id="3.30.450.20">
    <property type="entry name" value="PAS domain"/>
    <property type="match status" value="1"/>
</dbReference>
<dbReference type="PANTHER" id="PTHR43156">
    <property type="entry name" value="STAGE II SPORULATION PROTEIN E-RELATED"/>
    <property type="match status" value="1"/>
</dbReference>
<dbReference type="PANTHER" id="PTHR43156:SF2">
    <property type="entry name" value="STAGE II SPORULATION PROTEIN E"/>
    <property type="match status" value="1"/>
</dbReference>
<organism evidence="4 5">
    <name type="scientific">Cellulomonas aerilata</name>
    <dbReference type="NCBI Taxonomy" id="515326"/>
    <lineage>
        <taxon>Bacteria</taxon>
        <taxon>Bacillati</taxon>
        <taxon>Actinomycetota</taxon>
        <taxon>Actinomycetes</taxon>
        <taxon>Micrococcales</taxon>
        <taxon>Cellulomonadaceae</taxon>
        <taxon>Cellulomonas</taxon>
    </lineage>
</organism>
<dbReference type="Gene3D" id="3.60.40.10">
    <property type="entry name" value="PPM-type phosphatase domain"/>
    <property type="match status" value="1"/>
</dbReference>
<dbReference type="Gene3D" id="3.30.450.40">
    <property type="match status" value="1"/>
</dbReference>
<dbReference type="GO" id="GO:0016791">
    <property type="term" value="F:phosphatase activity"/>
    <property type="evidence" value="ECO:0007669"/>
    <property type="project" value="TreeGrafter"/>
</dbReference>
<feature type="region of interest" description="Disordered" evidence="2">
    <location>
        <begin position="593"/>
        <end position="643"/>
    </location>
</feature>
<accession>A0A512DCD9</accession>
<evidence type="ECO:0000256" key="1">
    <source>
        <dbReference type="ARBA" id="ARBA00022801"/>
    </source>
</evidence>
<dbReference type="Proteomes" id="UP000321181">
    <property type="component" value="Unassembled WGS sequence"/>
</dbReference>
<dbReference type="SMART" id="SM00331">
    <property type="entry name" value="PP2C_SIG"/>
    <property type="match status" value="1"/>
</dbReference>
<dbReference type="InterPro" id="IPR001932">
    <property type="entry name" value="PPM-type_phosphatase-like_dom"/>
</dbReference>
<name>A0A512DCD9_9CELL</name>
<dbReference type="InterPro" id="IPR052016">
    <property type="entry name" value="Bact_Sigma-Reg"/>
</dbReference>
<evidence type="ECO:0000259" key="3">
    <source>
        <dbReference type="PROSITE" id="PS50112"/>
    </source>
</evidence>
<dbReference type="SUPFAM" id="SSF81606">
    <property type="entry name" value="PP2C-like"/>
    <property type="match status" value="1"/>
</dbReference>
<dbReference type="Pfam" id="PF13185">
    <property type="entry name" value="GAF_2"/>
    <property type="match status" value="1"/>
</dbReference>
<dbReference type="Pfam" id="PF07228">
    <property type="entry name" value="SpoIIE"/>
    <property type="match status" value="1"/>
</dbReference>
<evidence type="ECO:0000256" key="2">
    <source>
        <dbReference type="SAM" id="MobiDB-lite"/>
    </source>
</evidence>
<keyword evidence="5" id="KW-1185">Reference proteome</keyword>
<dbReference type="RefSeq" id="WP_186816490.1">
    <property type="nucleotide sequence ID" value="NZ_BAAARM010000003.1"/>
</dbReference>
<dbReference type="InterPro" id="IPR036457">
    <property type="entry name" value="PPM-type-like_dom_sf"/>
</dbReference>
<dbReference type="SUPFAM" id="SSF55785">
    <property type="entry name" value="PYP-like sensor domain (PAS domain)"/>
    <property type="match status" value="1"/>
</dbReference>
<dbReference type="SMART" id="SM00091">
    <property type="entry name" value="PAS"/>
    <property type="match status" value="1"/>
</dbReference>
<evidence type="ECO:0000313" key="5">
    <source>
        <dbReference type="Proteomes" id="UP000321181"/>
    </source>
</evidence>
<dbReference type="InterPro" id="IPR035965">
    <property type="entry name" value="PAS-like_dom_sf"/>
</dbReference>
<dbReference type="EMBL" id="BJYY01000013">
    <property type="protein sequence ID" value="GEO34148.1"/>
    <property type="molecule type" value="Genomic_DNA"/>
</dbReference>